<dbReference type="EC" id="2.6.1.42" evidence="6"/>
<dbReference type="Gene3D" id="3.30.470.10">
    <property type="match status" value="1"/>
</dbReference>
<evidence type="ECO:0000313" key="14">
    <source>
        <dbReference type="EMBL" id="VEU83217.1"/>
    </source>
</evidence>
<dbReference type="STRING" id="1408416.GCA_000702765_01244"/>
<evidence type="ECO:0000256" key="5">
    <source>
        <dbReference type="ARBA" id="ARBA00009320"/>
    </source>
</evidence>
<dbReference type="GO" id="GO:0052655">
    <property type="term" value="F:L-valine-2-oxoglutarate transaminase activity"/>
    <property type="evidence" value="ECO:0007669"/>
    <property type="project" value="RHEA"/>
</dbReference>
<organism evidence="14 15">
    <name type="scientific">Acholeplasma hippikon</name>
    <dbReference type="NCBI Taxonomy" id="264636"/>
    <lineage>
        <taxon>Bacteria</taxon>
        <taxon>Bacillati</taxon>
        <taxon>Mycoplasmatota</taxon>
        <taxon>Mollicutes</taxon>
        <taxon>Acholeplasmatales</taxon>
        <taxon>Acholeplasmataceae</taxon>
        <taxon>Acholeplasma</taxon>
    </lineage>
</organism>
<comment type="catalytic activity">
    <reaction evidence="10">
        <text>L-valine + 2-oxoglutarate = 3-methyl-2-oxobutanoate + L-glutamate</text>
        <dbReference type="Rhea" id="RHEA:24813"/>
        <dbReference type="ChEBI" id="CHEBI:11851"/>
        <dbReference type="ChEBI" id="CHEBI:16810"/>
        <dbReference type="ChEBI" id="CHEBI:29985"/>
        <dbReference type="ChEBI" id="CHEBI:57762"/>
        <dbReference type="EC" id="2.6.1.42"/>
    </reaction>
</comment>
<dbReference type="InterPro" id="IPR036038">
    <property type="entry name" value="Aminotransferase-like"/>
</dbReference>
<dbReference type="EMBL" id="LR215050">
    <property type="protein sequence ID" value="VEU83217.1"/>
    <property type="molecule type" value="Genomic_DNA"/>
</dbReference>
<evidence type="ECO:0000256" key="1">
    <source>
        <dbReference type="ARBA" id="ARBA00001933"/>
    </source>
</evidence>
<dbReference type="PANTHER" id="PTHR42825">
    <property type="entry name" value="AMINO ACID AMINOTRANSFERASE"/>
    <property type="match status" value="1"/>
</dbReference>
<keyword evidence="9" id="KW-0663">Pyridoxal phosphate</keyword>
<proteinExistence type="inferred from homology"/>
<accession>A0A449BLB0</accession>
<dbReference type="UniPathway" id="UPA00049">
    <property type="reaction ID" value="UER00062"/>
</dbReference>
<name>A0A449BLB0_9MOLU</name>
<dbReference type="GO" id="GO:0052656">
    <property type="term" value="F:L-isoleucine-2-oxoglutarate transaminase activity"/>
    <property type="evidence" value="ECO:0007669"/>
    <property type="project" value="RHEA"/>
</dbReference>
<dbReference type="NCBIfam" id="NF009897">
    <property type="entry name" value="PRK13357.1"/>
    <property type="match status" value="1"/>
</dbReference>
<comment type="pathway">
    <text evidence="3">Amino-acid biosynthesis; L-valine biosynthesis; L-valine from pyruvate: step 4/4.</text>
</comment>
<dbReference type="UniPathway" id="UPA00048">
    <property type="reaction ID" value="UER00073"/>
</dbReference>
<dbReference type="Proteomes" id="UP000290909">
    <property type="component" value="Chromosome"/>
</dbReference>
<evidence type="ECO:0000256" key="3">
    <source>
        <dbReference type="ARBA" id="ARBA00004931"/>
    </source>
</evidence>
<evidence type="ECO:0000256" key="8">
    <source>
        <dbReference type="ARBA" id="ARBA00022679"/>
    </source>
</evidence>
<evidence type="ECO:0000256" key="4">
    <source>
        <dbReference type="ARBA" id="ARBA00005072"/>
    </source>
</evidence>
<dbReference type="CDD" id="cd01557">
    <property type="entry name" value="BCAT_beta_family"/>
    <property type="match status" value="1"/>
</dbReference>
<comment type="cofactor">
    <cofactor evidence="1">
        <name>pyridoxal 5'-phosphate</name>
        <dbReference type="ChEBI" id="CHEBI:597326"/>
    </cofactor>
</comment>
<dbReference type="GO" id="GO:0009098">
    <property type="term" value="P:L-leucine biosynthetic process"/>
    <property type="evidence" value="ECO:0007669"/>
    <property type="project" value="UniProtKB-UniPathway"/>
</dbReference>
<comment type="catalytic activity">
    <reaction evidence="11">
        <text>L-isoleucine + 2-oxoglutarate = (S)-3-methyl-2-oxopentanoate + L-glutamate</text>
        <dbReference type="Rhea" id="RHEA:24801"/>
        <dbReference type="ChEBI" id="CHEBI:16810"/>
        <dbReference type="ChEBI" id="CHEBI:29985"/>
        <dbReference type="ChEBI" id="CHEBI:35146"/>
        <dbReference type="ChEBI" id="CHEBI:58045"/>
        <dbReference type="EC" id="2.6.1.42"/>
    </reaction>
</comment>
<dbReference type="InterPro" id="IPR001544">
    <property type="entry name" value="Aminotrans_IV"/>
</dbReference>
<feature type="modified residue" description="N6-(pyridoxal phosphate)lysine" evidence="13">
    <location>
        <position position="177"/>
    </location>
</feature>
<dbReference type="NCBIfam" id="TIGR01123">
    <property type="entry name" value="ilvE_II"/>
    <property type="match status" value="1"/>
</dbReference>
<dbReference type="GO" id="GO:0052654">
    <property type="term" value="F:L-leucine-2-oxoglutarate transaminase activity"/>
    <property type="evidence" value="ECO:0007669"/>
    <property type="project" value="RHEA"/>
</dbReference>
<reference evidence="14 15" key="1">
    <citation type="submission" date="2019-01" db="EMBL/GenBank/DDBJ databases">
        <authorList>
            <consortium name="Pathogen Informatics"/>
        </authorList>
    </citation>
    <scope>NUCLEOTIDE SEQUENCE [LARGE SCALE GENOMIC DNA]</scope>
    <source>
        <strain evidence="14 15">NCTC10172</strain>
    </source>
</reference>
<keyword evidence="15" id="KW-1185">Reference proteome</keyword>
<evidence type="ECO:0000256" key="10">
    <source>
        <dbReference type="ARBA" id="ARBA00048212"/>
    </source>
</evidence>
<evidence type="ECO:0000256" key="13">
    <source>
        <dbReference type="PIRSR" id="PIRSR006468-1"/>
    </source>
</evidence>
<dbReference type="PANTHER" id="PTHR42825:SF2">
    <property type="entry name" value="BRANCHED-CHAIN-AMINO-ACID AMINOTRANSFERASE 3, CHLOROPLASTIC-RELATED"/>
    <property type="match status" value="1"/>
</dbReference>
<dbReference type="InterPro" id="IPR005786">
    <property type="entry name" value="B_amino_transII"/>
</dbReference>
<evidence type="ECO:0000256" key="6">
    <source>
        <dbReference type="ARBA" id="ARBA00013053"/>
    </source>
</evidence>
<evidence type="ECO:0000256" key="11">
    <source>
        <dbReference type="ARBA" id="ARBA00048798"/>
    </source>
</evidence>
<evidence type="ECO:0000313" key="15">
    <source>
        <dbReference type="Proteomes" id="UP000290909"/>
    </source>
</evidence>
<protein>
    <recommendedName>
        <fullName evidence="6">branched-chain-amino-acid transaminase</fullName>
        <ecNumber evidence="6">2.6.1.42</ecNumber>
    </recommendedName>
</protein>
<dbReference type="KEGG" id="ahk:NCTC10172_01277"/>
<evidence type="ECO:0000256" key="7">
    <source>
        <dbReference type="ARBA" id="ARBA00022576"/>
    </source>
</evidence>
<evidence type="ECO:0000256" key="12">
    <source>
        <dbReference type="ARBA" id="ARBA00049229"/>
    </source>
</evidence>
<keyword evidence="8 14" id="KW-0808">Transferase</keyword>
<dbReference type="UniPathway" id="UPA00047">
    <property type="reaction ID" value="UER00058"/>
</dbReference>
<evidence type="ECO:0000256" key="2">
    <source>
        <dbReference type="ARBA" id="ARBA00004824"/>
    </source>
</evidence>
<comment type="similarity">
    <text evidence="5">Belongs to the class-IV pyridoxal-phosphate-dependent aminotransferase family.</text>
</comment>
<dbReference type="InterPro" id="IPR033939">
    <property type="entry name" value="BCAT_family"/>
</dbReference>
<dbReference type="Gene3D" id="3.20.10.10">
    <property type="entry name" value="D-amino Acid Aminotransferase, subunit A, domain 2"/>
    <property type="match status" value="1"/>
</dbReference>
<comment type="pathway">
    <text evidence="4">Amino-acid biosynthesis; L-leucine biosynthesis; L-leucine from 3-methyl-2-oxobutanoate: step 4/4.</text>
</comment>
<gene>
    <name evidence="14" type="primary">ilvE</name>
    <name evidence="14" type="ORF">NCTC10172_01277</name>
</gene>
<keyword evidence="7 14" id="KW-0032">Aminotransferase</keyword>
<dbReference type="Pfam" id="PF01063">
    <property type="entry name" value="Aminotran_4"/>
    <property type="match status" value="1"/>
</dbReference>
<comment type="pathway">
    <text evidence="2">Amino-acid biosynthesis; L-isoleucine biosynthesis; L-isoleucine from 2-oxobutanoate: step 4/4.</text>
</comment>
<sequence length="328" mass="36602">MVASGFKYNGTKKVFFAKYKDGKWENGSLTDSLNFEISALASALQYGQSVFEGLKAYRAKDGRTLMFRVDKNYERLLRSSARLLIPEIPKELFYEGILETVKANRELVPSYESKGALYVRPSIIGTESVLGIRSANEFLFFVVASPVGNYFNDGFKPIKLYATDFDRAAPNGLGSYKAGANYAGSLYAKKEAVEMGYDDCLYLDPKTHTKLDECGASNVIVITHDNKFMTPQSDSILPSITNNSLQILAKDYLKMEIIRKEIHLDELDGLKEFGAVGTAAVISPVGLIHHHGRDIRFKSHDILEKLYGLLTGIQFGDINENYGWVIEV</sequence>
<dbReference type="InterPro" id="IPR043131">
    <property type="entry name" value="BCAT-like_N"/>
</dbReference>
<dbReference type="PIRSF" id="PIRSF006468">
    <property type="entry name" value="BCAT1"/>
    <property type="match status" value="1"/>
</dbReference>
<evidence type="ECO:0000256" key="9">
    <source>
        <dbReference type="ARBA" id="ARBA00022898"/>
    </source>
</evidence>
<dbReference type="GO" id="GO:0009099">
    <property type="term" value="P:L-valine biosynthetic process"/>
    <property type="evidence" value="ECO:0007669"/>
    <property type="project" value="UniProtKB-UniPathway"/>
</dbReference>
<comment type="catalytic activity">
    <reaction evidence="12">
        <text>L-leucine + 2-oxoglutarate = 4-methyl-2-oxopentanoate + L-glutamate</text>
        <dbReference type="Rhea" id="RHEA:18321"/>
        <dbReference type="ChEBI" id="CHEBI:16810"/>
        <dbReference type="ChEBI" id="CHEBI:17865"/>
        <dbReference type="ChEBI" id="CHEBI:29985"/>
        <dbReference type="ChEBI" id="CHEBI:57427"/>
        <dbReference type="EC" id="2.6.1.42"/>
    </reaction>
</comment>
<dbReference type="InterPro" id="IPR043132">
    <property type="entry name" value="BCAT-like_C"/>
</dbReference>
<dbReference type="AlphaFoldDB" id="A0A449BLB0"/>
<dbReference type="GO" id="GO:0009097">
    <property type="term" value="P:isoleucine biosynthetic process"/>
    <property type="evidence" value="ECO:0007669"/>
    <property type="project" value="UniProtKB-UniPathway"/>
</dbReference>
<dbReference type="SUPFAM" id="SSF56752">
    <property type="entry name" value="D-aminoacid aminotransferase-like PLP-dependent enzymes"/>
    <property type="match status" value="1"/>
</dbReference>